<proteinExistence type="inferred from homology"/>
<keyword evidence="7" id="KW-0687">Ribonucleoprotein</keyword>
<dbReference type="AlphaFoldDB" id="A0A8T0A1F7"/>
<dbReference type="InterPro" id="IPR040309">
    <property type="entry name" value="Naf1"/>
</dbReference>
<keyword evidence="5 7" id="KW-0694">RNA-binding</keyword>
<evidence type="ECO:0000313" key="8">
    <source>
        <dbReference type="EMBL" id="KAF7639901.1"/>
    </source>
</evidence>
<dbReference type="EMBL" id="JABEBT010000003">
    <property type="protein sequence ID" value="KAF7639901.1"/>
    <property type="molecule type" value="Genomic_DNA"/>
</dbReference>
<evidence type="ECO:0000313" key="9">
    <source>
        <dbReference type="Proteomes" id="UP000605970"/>
    </source>
</evidence>
<dbReference type="Proteomes" id="UP000605970">
    <property type="component" value="Unassembled WGS sequence"/>
</dbReference>
<keyword evidence="3 7" id="KW-0698">rRNA processing</keyword>
<comment type="function">
    <text evidence="7">Required for ribosome biogenesis. Part of a complex which catalyzes pseudouridylation of rRNA. This involves the isomerization of uridine such that the ribose is subsequently attached to C5, instead of the normal N1. Pseudouridine ("psi") residues may serve to stabilize the conformation of rRNAs.</text>
</comment>
<sequence>MDELEDEDIIEEVVDELVDKICLDERWHHQHSENKVLSTRTPNREKHFDSEYYSLPPIEKLCISVKEDAKIEKFGVVDSQIDFIVRIKPFENVPHLGYDTVLFDSERNPLGAIFEVFGTVTNTMYAVRFNSKEEAEEKMPAGRELFYACDENITKTVFPNELAKLKNWERIESREDESGSEEVFSDDEAEIQYLAKKRQKTRDRTFSQNTVNECSEKKKKRNDFIGTNNPFSPHHRQWRHNHIYPSNQNLTYQHPTSPFYGQFPYQQYPFQAYMTPNNYNLFTHCQSFLGQPPYQQPYQPLQFYTSTYYSNAQPLPYVQPLQLQPAPPPPPNT</sequence>
<evidence type="ECO:0000256" key="2">
    <source>
        <dbReference type="ARBA" id="ARBA00022517"/>
    </source>
</evidence>
<dbReference type="GO" id="GO:0006364">
    <property type="term" value="P:rRNA processing"/>
    <property type="evidence" value="ECO:0007669"/>
    <property type="project" value="UniProtKB-KW"/>
</dbReference>
<dbReference type="Pfam" id="PF04410">
    <property type="entry name" value="Gar1"/>
    <property type="match status" value="1"/>
</dbReference>
<evidence type="ECO:0000256" key="4">
    <source>
        <dbReference type="ARBA" id="ARBA00022553"/>
    </source>
</evidence>
<keyword evidence="6 7" id="KW-0539">Nucleus</keyword>
<dbReference type="OrthoDB" id="21550at2759"/>
<dbReference type="InterPro" id="IPR038664">
    <property type="entry name" value="Gar1/Naf1_Cbf5-bd_sf"/>
</dbReference>
<comment type="caution">
    <text evidence="8">The sequence shown here is derived from an EMBL/GenBank/DDBJ whole genome shotgun (WGS) entry which is preliminary data.</text>
</comment>
<evidence type="ECO:0000256" key="7">
    <source>
        <dbReference type="RuleBase" id="RU364004"/>
    </source>
</evidence>
<dbReference type="Gene3D" id="2.40.10.230">
    <property type="entry name" value="Probable tRNA pseudouridine synthase domain"/>
    <property type="match status" value="1"/>
</dbReference>
<keyword evidence="9" id="KW-1185">Reference proteome</keyword>
<gene>
    <name evidence="8" type="ORF">Mgra_00000822</name>
</gene>
<keyword evidence="4" id="KW-0597">Phosphoprotein</keyword>
<dbReference type="SUPFAM" id="SSF50447">
    <property type="entry name" value="Translation proteins"/>
    <property type="match status" value="1"/>
</dbReference>
<comment type="similarity">
    <text evidence="7">Belongs to the GAR1 family.</text>
</comment>
<evidence type="ECO:0000256" key="3">
    <source>
        <dbReference type="ARBA" id="ARBA00022552"/>
    </source>
</evidence>
<dbReference type="PANTHER" id="PTHR31633">
    <property type="entry name" value="H/ACA RIBONUCLEOPROTEIN COMPLEX NON-CORE SUBUNIT NAF1"/>
    <property type="match status" value="1"/>
</dbReference>
<evidence type="ECO:0000256" key="6">
    <source>
        <dbReference type="ARBA" id="ARBA00023242"/>
    </source>
</evidence>
<dbReference type="GO" id="GO:0003723">
    <property type="term" value="F:RNA binding"/>
    <property type="evidence" value="ECO:0007669"/>
    <property type="project" value="UniProtKB-KW"/>
</dbReference>
<dbReference type="GO" id="GO:0000493">
    <property type="term" value="P:box H/ACA snoRNP assembly"/>
    <property type="evidence" value="ECO:0007669"/>
    <property type="project" value="InterPro"/>
</dbReference>
<keyword evidence="2 7" id="KW-0690">Ribosome biogenesis</keyword>
<dbReference type="GO" id="GO:0005732">
    <property type="term" value="C:sno(s)RNA-containing ribonucleoprotein complex"/>
    <property type="evidence" value="ECO:0007669"/>
    <property type="project" value="InterPro"/>
</dbReference>
<organism evidence="8 9">
    <name type="scientific">Meloidogyne graminicola</name>
    <dbReference type="NCBI Taxonomy" id="189291"/>
    <lineage>
        <taxon>Eukaryota</taxon>
        <taxon>Metazoa</taxon>
        <taxon>Ecdysozoa</taxon>
        <taxon>Nematoda</taxon>
        <taxon>Chromadorea</taxon>
        <taxon>Rhabditida</taxon>
        <taxon>Tylenchina</taxon>
        <taxon>Tylenchomorpha</taxon>
        <taxon>Tylenchoidea</taxon>
        <taxon>Meloidogynidae</taxon>
        <taxon>Meloidogyninae</taxon>
        <taxon>Meloidogyne</taxon>
    </lineage>
</organism>
<protein>
    <recommendedName>
        <fullName evidence="7">H/ACA ribonucleoprotein complex subunit</fullName>
    </recommendedName>
</protein>
<dbReference type="PANTHER" id="PTHR31633:SF1">
    <property type="entry name" value="H_ACA RIBONUCLEOPROTEIN COMPLEX NON-CORE SUBUNIT NAF1"/>
    <property type="match status" value="1"/>
</dbReference>
<dbReference type="InterPro" id="IPR007504">
    <property type="entry name" value="H/ACA_rnp_Gar1/Naf1"/>
</dbReference>
<reference evidence="8" key="1">
    <citation type="journal article" date="2020" name="Ecol. Evol.">
        <title>Genome structure and content of the rice root-knot nematode (Meloidogyne graminicola).</title>
        <authorList>
            <person name="Phan N.T."/>
            <person name="Danchin E.G.J."/>
            <person name="Klopp C."/>
            <person name="Perfus-Barbeoch L."/>
            <person name="Kozlowski D.K."/>
            <person name="Koutsovoulos G.D."/>
            <person name="Lopez-Roques C."/>
            <person name="Bouchez O."/>
            <person name="Zahm M."/>
            <person name="Besnard G."/>
            <person name="Bellafiore S."/>
        </authorList>
    </citation>
    <scope>NUCLEOTIDE SEQUENCE</scope>
    <source>
        <strain evidence="8">VN-18</strain>
    </source>
</reference>
<comment type="subunit">
    <text evidence="7">Component of the small nucleolar ribonucleoprotein particles containing H/ACA-type snoRNAs (H/ACA snoRNPs).</text>
</comment>
<comment type="subcellular location">
    <subcellularLocation>
        <location evidence="7">Nucleus</location>
        <location evidence="7">Nucleolus</location>
    </subcellularLocation>
</comment>
<dbReference type="GO" id="GO:0001522">
    <property type="term" value="P:pseudouridine synthesis"/>
    <property type="evidence" value="ECO:0007669"/>
    <property type="project" value="InterPro"/>
</dbReference>
<evidence type="ECO:0000256" key="1">
    <source>
        <dbReference type="ARBA" id="ARBA00009801"/>
    </source>
</evidence>
<dbReference type="InterPro" id="IPR009000">
    <property type="entry name" value="Transl_B-barrel_sf"/>
</dbReference>
<dbReference type="GO" id="GO:0005730">
    <property type="term" value="C:nucleolus"/>
    <property type="evidence" value="ECO:0007669"/>
    <property type="project" value="UniProtKB-SubCell"/>
</dbReference>
<evidence type="ECO:0000256" key="5">
    <source>
        <dbReference type="ARBA" id="ARBA00022884"/>
    </source>
</evidence>
<accession>A0A8T0A1F7</accession>
<comment type="similarity">
    <text evidence="1">Belongs to the NAF1 family.</text>
</comment>
<name>A0A8T0A1F7_9BILA</name>